<organism evidence="7 8">
    <name type="scientific">Aspergillus ibericus CBS 121593</name>
    <dbReference type="NCBI Taxonomy" id="1448316"/>
    <lineage>
        <taxon>Eukaryota</taxon>
        <taxon>Fungi</taxon>
        <taxon>Dikarya</taxon>
        <taxon>Ascomycota</taxon>
        <taxon>Pezizomycotina</taxon>
        <taxon>Eurotiomycetes</taxon>
        <taxon>Eurotiomycetidae</taxon>
        <taxon>Eurotiales</taxon>
        <taxon>Aspergillaceae</taxon>
        <taxon>Aspergillus</taxon>
        <taxon>Aspergillus subgen. Circumdati</taxon>
    </lineage>
</organism>
<dbReference type="InterPro" id="IPR051175">
    <property type="entry name" value="CLK_kinases"/>
</dbReference>
<dbReference type="GO" id="GO:0005634">
    <property type="term" value="C:nucleus"/>
    <property type="evidence" value="ECO:0007669"/>
    <property type="project" value="TreeGrafter"/>
</dbReference>
<evidence type="ECO:0000313" key="8">
    <source>
        <dbReference type="Proteomes" id="UP000249402"/>
    </source>
</evidence>
<keyword evidence="4 7" id="KW-0418">Kinase</keyword>
<keyword evidence="5" id="KW-0067">ATP-binding</keyword>
<feature type="domain" description="Protein kinase" evidence="6">
    <location>
        <begin position="67"/>
        <end position="374"/>
    </location>
</feature>
<keyword evidence="3" id="KW-0547">Nucleotide-binding</keyword>
<protein>
    <submittedName>
        <fullName evidence="7">Kinase-like protein</fullName>
    </submittedName>
</protein>
<dbReference type="GO" id="GO:0004674">
    <property type="term" value="F:protein serine/threonine kinase activity"/>
    <property type="evidence" value="ECO:0007669"/>
    <property type="project" value="UniProtKB-KW"/>
</dbReference>
<evidence type="ECO:0000256" key="3">
    <source>
        <dbReference type="ARBA" id="ARBA00022741"/>
    </source>
</evidence>
<dbReference type="GO" id="GO:0005524">
    <property type="term" value="F:ATP binding"/>
    <property type="evidence" value="ECO:0007669"/>
    <property type="project" value="UniProtKB-KW"/>
</dbReference>
<dbReference type="OrthoDB" id="5979581at2759"/>
<dbReference type="SMART" id="SM00220">
    <property type="entry name" value="S_TKc"/>
    <property type="match status" value="1"/>
</dbReference>
<evidence type="ECO:0000259" key="6">
    <source>
        <dbReference type="PROSITE" id="PS50011"/>
    </source>
</evidence>
<name>A0A395HD29_9EURO</name>
<evidence type="ECO:0000256" key="2">
    <source>
        <dbReference type="ARBA" id="ARBA00022679"/>
    </source>
</evidence>
<dbReference type="Proteomes" id="UP000249402">
    <property type="component" value="Unassembled WGS sequence"/>
</dbReference>
<dbReference type="GeneID" id="37226769"/>
<dbReference type="GO" id="GO:0043484">
    <property type="term" value="P:regulation of RNA splicing"/>
    <property type="evidence" value="ECO:0007669"/>
    <property type="project" value="TreeGrafter"/>
</dbReference>
<dbReference type="PANTHER" id="PTHR45646:SF11">
    <property type="entry name" value="SERINE_THREONINE-PROTEIN KINASE DOA"/>
    <property type="match status" value="1"/>
</dbReference>
<keyword evidence="2" id="KW-0808">Transferase</keyword>
<dbReference type="PROSITE" id="PS50011">
    <property type="entry name" value="PROTEIN_KINASE_DOM"/>
    <property type="match status" value="1"/>
</dbReference>
<evidence type="ECO:0000313" key="7">
    <source>
        <dbReference type="EMBL" id="RAL04888.1"/>
    </source>
</evidence>
<dbReference type="Pfam" id="PF00069">
    <property type="entry name" value="Pkinase"/>
    <property type="match status" value="1"/>
</dbReference>
<dbReference type="InterPro" id="IPR011009">
    <property type="entry name" value="Kinase-like_dom_sf"/>
</dbReference>
<dbReference type="InterPro" id="IPR000719">
    <property type="entry name" value="Prot_kinase_dom"/>
</dbReference>
<dbReference type="EMBL" id="KZ824422">
    <property type="protein sequence ID" value="RAL04888.1"/>
    <property type="molecule type" value="Genomic_DNA"/>
</dbReference>
<evidence type="ECO:0000256" key="1">
    <source>
        <dbReference type="ARBA" id="ARBA00022527"/>
    </source>
</evidence>
<keyword evidence="8" id="KW-1185">Reference proteome</keyword>
<dbReference type="SUPFAM" id="SSF56112">
    <property type="entry name" value="Protein kinase-like (PK-like)"/>
    <property type="match status" value="1"/>
</dbReference>
<dbReference type="Gene3D" id="1.10.510.10">
    <property type="entry name" value="Transferase(Phosphotransferase) domain 1"/>
    <property type="match status" value="2"/>
</dbReference>
<evidence type="ECO:0000256" key="4">
    <source>
        <dbReference type="ARBA" id="ARBA00022777"/>
    </source>
</evidence>
<reference evidence="7 8" key="1">
    <citation type="submission" date="2018-02" db="EMBL/GenBank/DDBJ databases">
        <title>The genomes of Aspergillus section Nigri reveals drivers in fungal speciation.</title>
        <authorList>
            <consortium name="DOE Joint Genome Institute"/>
            <person name="Vesth T.C."/>
            <person name="Nybo J."/>
            <person name="Theobald S."/>
            <person name="Brandl J."/>
            <person name="Frisvad J.C."/>
            <person name="Nielsen K.F."/>
            <person name="Lyhne E.K."/>
            <person name="Kogle M.E."/>
            <person name="Kuo A."/>
            <person name="Riley R."/>
            <person name="Clum A."/>
            <person name="Nolan M."/>
            <person name="Lipzen A."/>
            <person name="Salamov A."/>
            <person name="Henrissat B."/>
            <person name="Wiebenga A."/>
            <person name="De vries R.P."/>
            <person name="Grigoriev I.V."/>
            <person name="Mortensen U.H."/>
            <person name="Andersen M.R."/>
            <person name="Baker S.E."/>
        </authorList>
    </citation>
    <scope>NUCLEOTIDE SEQUENCE [LARGE SCALE GENOMIC DNA]</scope>
    <source>
        <strain evidence="7 8">CBS 121593</strain>
    </source>
</reference>
<dbReference type="STRING" id="1448316.A0A395HD29"/>
<proteinExistence type="predicted"/>
<dbReference type="AlphaFoldDB" id="A0A395HD29"/>
<evidence type="ECO:0000256" key="5">
    <source>
        <dbReference type="ARBA" id="ARBA00022840"/>
    </source>
</evidence>
<gene>
    <name evidence="7" type="ORF">BO80DRAFT_451863</name>
</gene>
<dbReference type="VEuPathDB" id="FungiDB:BO80DRAFT_451863"/>
<dbReference type="PANTHER" id="PTHR45646">
    <property type="entry name" value="SERINE/THREONINE-PROTEIN KINASE DOA-RELATED"/>
    <property type="match status" value="1"/>
</dbReference>
<sequence>MFRLNLRRFNSWFKYPVESGIISRLCCSPARTIASSQSAPPRQSPLEYVKVDPLQIIEEDEVFYSRYQVVSKLGYGTSSTVFGYRFLIYYREQCYNTLKVCVRGQRPDREVAILEHLKESSDVHRKRLVRLVLDSFEIVGPRGKHVCLIYQPLGMSFSKFQDLLPNKKFPKDLSQRSIQLTLIALAFIHENNVVHTDISPNNILQGIEDTSILSRMEQDEVIRPITRKILADRIIYYSRPMPLCTGSPVLSDLGKARLGVGKHSGNIMPGIYHAPESIWDLVEGHHLFFTKQNGSLSDEQHLAEIVSLMGPPPPEFLKRNQKCSTCIPKQSFKNRELRFSGQDKILFLEFLRRIFRWLPDERPTAEELVYDAFLIQPIVASEG</sequence>
<dbReference type="Gene3D" id="3.30.200.20">
    <property type="entry name" value="Phosphorylase Kinase, domain 1"/>
    <property type="match status" value="1"/>
</dbReference>
<dbReference type="RefSeq" id="XP_025579215.1">
    <property type="nucleotide sequence ID" value="XM_025721904.1"/>
</dbReference>
<keyword evidence="1" id="KW-0723">Serine/threonine-protein kinase</keyword>
<accession>A0A395HD29</accession>